<name>A0A8D5FZ98_9PROT</name>
<dbReference type="EMBL" id="AP024110">
    <property type="protein sequence ID" value="BCM24857.1"/>
    <property type="molecule type" value="Genomic_DNA"/>
</dbReference>
<accession>A0A8D5FZ98</accession>
<protein>
    <submittedName>
        <fullName evidence="1">Uncharacterized protein</fullName>
    </submittedName>
</protein>
<dbReference type="InterPro" id="IPR035383">
    <property type="entry name" value="MauJ"/>
</dbReference>
<evidence type="ECO:0000313" key="1">
    <source>
        <dbReference type="EMBL" id="BCM24857.1"/>
    </source>
</evidence>
<reference evidence="1" key="1">
    <citation type="journal article" date="2021" name="Arch. Microbiol.">
        <title>Methyloradius palustris gen. nov., sp. nov., a methanol-oxidizing bacterium isolated from snow.</title>
        <authorList>
            <person name="Miyadera T."/>
            <person name="Kojima H."/>
            <person name="Fukui M."/>
        </authorList>
    </citation>
    <scope>NUCLEOTIDE SEQUENCE</scope>
    <source>
        <strain evidence="1">Zm11</strain>
    </source>
</reference>
<organism evidence="1 2">
    <name type="scientific">Methyloradius palustris</name>
    <dbReference type="NCBI Taxonomy" id="2778876"/>
    <lineage>
        <taxon>Bacteria</taxon>
        <taxon>Pseudomonadati</taxon>
        <taxon>Pseudomonadota</taxon>
        <taxon>Betaproteobacteria</taxon>
        <taxon>Nitrosomonadales</taxon>
        <taxon>Methylophilaceae</taxon>
        <taxon>Methyloradius</taxon>
    </lineage>
</organism>
<evidence type="ECO:0000313" key="2">
    <source>
        <dbReference type="Proteomes" id="UP000826722"/>
    </source>
</evidence>
<dbReference type="KEGG" id="mpau:ZMTM_11160"/>
<dbReference type="Proteomes" id="UP000826722">
    <property type="component" value="Chromosome"/>
</dbReference>
<keyword evidence="2" id="KW-1185">Reference proteome</keyword>
<sequence length="311" mass="35563">MGPPGIVTHLHVVPVFQDDRKNDEKRFRDKTSRNFRVTARLAKSNESQPSINFNFEEGSGDSLFSIPENVAYLKVETFDGKFLFYPNSERRLSTVKFECTAQSAEEARRLFHRIVGPALDHLAYVANTPLHVVQISVVDELHQISSTDILCPYPLASLNQGLGKVYGLLVPVYAMYREAVNATSPFYKFFCFYKILEGLLKTLPGRLHTEAKIKNISLPPLKAKVPHYKDIPTDQKQYEGKSITRFFDEFLTNRFRNSIAHFISDEGSALNVNEVEEMERYSSVVHVADICCRELISHFEKCIEVLEKPHE</sequence>
<dbReference type="Pfam" id="PF17419">
    <property type="entry name" value="MauJ"/>
    <property type="match status" value="1"/>
</dbReference>
<gene>
    <name evidence="1" type="ORF">ZMTM_11160</name>
</gene>
<proteinExistence type="predicted"/>
<dbReference type="AlphaFoldDB" id="A0A8D5FZ98"/>